<keyword evidence="7" id="KW-0812">Transmembrane</keyword>
<dbReference type="GO" id="GO:0030288">
    <property type="term" value="C:outer membrane-bounded periplasmic space"/>
    <property type="evidence" value="ECO:0007669"/>
    <property type="project" value="TreeGrafter"/>
</dbReference>
<dbReference type="AlphaFoldDB" id="A0AA86T5Z8"/>
<dbReference type="PANTHER" id="PTHR32060">
    <property type="entry name" value="TAIL-SPECIFIC PROTEASE"/>
    <property type="match status" value="1"/>
</dbReference>
<dbReference type="Pfam" id="PF22694">
    <property type="entry name" value="CtpB_N-like"/>
    <property type="match status" value="1"/>
</dbReference>
<protein>
    <submittedName>
        <fullName evidence="9">Carboxy-terminal-processing protease</fullName>
    </submittedName>
</protein>
<evidence type="ECO:0000256" key="3">
    <source>
        <dbReference type="ARBA" id="ARBA00022801"/>
    </source>
</evidence>
<feature type="domain" description="PDZ" evidence="8">
    <location>
        <begin position="90"/>
        <end position="158"/>
    </location>
</feature>
<evidence type="ECO:0000256" key="2">
    <source>
        <dbReference type="ARBA" id="ARBA00022670"/>
    </source>
</evidence>
<evidence type="ECO:0000313" key="10">
    <source>
        <dbReference type="Proteomes" id="UP001179121"/>
    </source>
</evidence>
<gene>
    <name evidence="9" type="ORF">DNFV4_03160</name>
</gene>
<dbReference type="Gene3D" id="2.30.42.10">
    <property type="match status" value="1"/>
</dbReference>
<sequence length="458" mass="49203">MEQQSRRRSWLLGPLVVVALVGGVLIGKGWEHTGYATETYEELKVFSEVLSQVQKHYVDETKIKDLVQGAIRGMLSTLDPHSAYMTAEMYKEMQVETKGEFGGVGIQIGVKDNRLTVIAPIEGTPAYRAGIKAGDFITKVNNEPTKDLTLMDAVQKMRGPKGTKVNLTVQREGAADPLVFELVRDTIKIESVKSKVIDKTIGYIRLTQFQESTGRDLSKALKQLREQKTTATILDLRNNPGGLLTAAVEVSEQFVGPGKLIVYIKGRDGRKDEYVSKAKDGIDDSPMIVLVNEGSASASEIVAGALQDWGRAVIVGATSFGKGSVQTILPLQDGSGLRLTTAKYYTPKGRTIQSTGITPDIVVKAAQPAPQVASAKPGDKEAPEKGAADKGAKGTGNKEKEKDAATTPPATNGGSKAPIPAVPTDANGEPSLEEDVQLQKAVDMLKTWSIFKDLKPTT</sequence>
<comment type="similarity">
    <text evidence="1 5">Belongs to the peptidase S41A family.</text>
</comment>
<dbReference type="SMART" id="SM00228">
    <property type="entry name" value="PDZ"/>
    <property type="match status" value="1"/>
</dbReference>
<dbReference type="SMART" id="SM00245">
    <property type="entry name" value="TSPc"/>
    <property type="match status" value="1"/>
</dbReference>
<dbReference type="InterPro" id="IPR001478">
    <property type="entry name" value="PDZ"/>
</dbReference>
<dbReference type="GO" id="GO:0006508">
    <property type="term" value="P:proteolysis"/>
    <property type="evidence" value="ECO:0007669"/>
    <property type="project" value="UniProtKB-KW"/>
</dbReference>
<keyword evidence="2 5" id="KW-0645">Protease</keyword>
<keyword evidence="3 5" id="KW-0378">Hydrolase</keyword>
<reference evidence="9" key="1">
    <citation type="submission" date="2022-10" db="EMBL/GenBank/DDBJ databases">
        <authorList>
            <person name="Koch H."/>
        </authorList>
    </citation>
    <scope>NUCLEOTIDE SEQUENCE</scope>
    <source>
        <strain evidence="9">DNF</strain>
    </source>
</reference>
<dbReference type="NCBIfam" id="TIGR00225">
    <property type="entry name" value="prc"/>
    <property type="match status" value="1"/>
</dbReference>
<dbReference type="SUPFAM" id="SSF52096">
    <property type="entry name" value="ClpP/crotonase"/>
    <property type="match status" value="1"/>
</dbReference>
<dbReference type="GO" id="GO:0004175">
    <property type="term" value="F:endopeptidase activity"/>
    <property type="evidence" value="ECO:0007669"/>
    <property type="project" value="TreeGrafter"/>
</dbReference>
<dbReference type="FunFam" id="2.30.42.10:FF:000063">
    <property type="entry name" value="Peptidase, S41 family"/>
    <property type="match status" value="1"/>
</dbReference>
<dbReference type="CDD" id="cd06782">
    <property type="entry name" value="cpPDZ_CPP-like"/>
    <property type="match status" value="1"/>
</dbReference>
<evidence type="ECO:0000313" key="9">
    <source>
        <dbReference type="EMBL" id="CAI4032730.1"/>
    </source>
</evidence>
<dbReference type="Pfam" id="PF03572">
    <property type="entry name" value="Peptidase_S41"/>
    <property type="match status" value="1"/>
</dbReference>
<proteinExistence type="inferred from homology"/>
<evidence type="ECO:0000256" key="7">
    <source>
        <dbReference type="SAM" id="Phobius"/>
    </source>
</evidence>
<evidence type="ECO:0000256" key="5">
    <source>
        <dbReference type="RuleBase" id="RU004404"/>
    </source>
</evidence>
<feature type="compositionally biased region" description="Basic and acidic residues" evidence="6">
    <location>
        <begin position="377"/>
        <end position="404"/>
    </location>
</feature>
<dbReference type="Proteomes" id="UP001179121">
    <property type="component" value="Chromosome"/>
</dbReference>
<feature type="transmembrane region" description="Helical" evidence="7">
    <location>
        <begin position="12"/>
        <end position="30"/>
    </location>
</feature>
<dbReference type="InterPro" id="IPR029045">
    <property type="entry name" value="ClpP/crotonase-like_dom_sf"/>
</dbReference>
<dbReference type="SUPFAM" id="SSF50156">
    <property type="entry name" value="PDZ domain-like"/>
    <property type="match status" value="1"/>
</dbReference>
<dbReference type="PROSITE" id="PS50106">
    <property type="entry name" value="PDZ"/>
    <property type="match status" value="1"/>
</dbReference>
<dbReference type="InterPro" id="IPR004447">
    <property type="entry name" value="Peptidase_S41A"/>
</dbReference>
<keyword evidence="7" id="KW-0472">Membrane</keyword>
<dbReference type="FunFam" id="3.90.226.10:FF:000029">
    <property type="entry name" value="Peptidase, S41 family"/>
    <property type="match status" value="1"/>
</dbReference>
<dbReference type="GO" id="GO:0007165">
    <property type="term" value="P:signal transduction"/>
    <property type="evidence" value="ECO:0007669"/>
    <property type="project" value="TreeGrafter"/>
</dbReference>
<dbReference type="GO" id="GO:0008236">
    <property type="term" value="F:serine-type peptidase activity"/>
    <property type="evidence" value="ECO:0007669"/>
    <property type="project" value="UniProtKB-KW"/>
</dbReference>
<dbReference type="Pfam" id="PF17820">
    <property type="entry name" value="PDZ_6"/>
    <property type="match status" value="1"/>
</dbReference>
<dbReference type="PANTHER" id="PTHR32060:SF30">
    <property type="entry name" value="CARBOXY-TERMINAL PROCESSING PROTEASE CTPA"/>
    <property type="match status" value="1"/>
</dbReference>
<dbReference type="InterPro" id="IPR005151">
    <property type="entry name" value="Tail-specific_protease"/>
</dbReference>
<evidence type="ECO:0000259" key="8">
    <source>
        <dbReference type="PROSITE" id="PS50106"/>
    </source>
</evidence>
<keyword evidence="7" id="KW-1133">Transmembrane helix</keyword>
<feature type="region of interest" description="Disordered" evidence="6">
    <location>
        <begin position="368"/>
        <end position="435"/>
    </location>
</feature>
<accession>A0AA86T5Z8</accession>
<dbReference type="InterPro" id="IPR041489">
    <property type="entry name" value="PDZ_6"/>
</dbReference>
<dbReference type="Gene3D" id="3.90.226.10">
    <property type="entry name" value="2-enoyl-CoA Hydratase, Chain A, domain 1"/>
    <property type="match status" value="1"/>
</dbReference>
<keyword evidence="4 5" id="KW-0720">Serine protease</keyword>
<dbReference type="Gene3D" id="3.30.750.44">
    <property type="match status" value="1"/>
</dbReference>
<dbReference type="InterPro" id="IPR055210">
    <property type="entry name" value="CtpA/B_N"/>
</dbReference>
<organism evidence="9 10">
    <name type="scientific">Nitrospira tepida</name>
    <dbReference type="NCBI Taxonomy" id="2973512"/>
    <lineage>
        <taxon>Bacteria</taxon>
        <taxon>Pseudomonadati</taxon>
        <taxon>Nitrospirota</taxon>
        <taxon>Nitrospiria</taxon>
        <taxon>Nitrospirales</taxon>
        <taxon>Nitrospiraceae</taxon>
        <taxon>Nitrospira</taxon>
    </lineage>
</organism>
<dbReference type="CDD" id="cd07560">
    <property type="entry name" value="Peptidase_S41_CPP"/>
    <property type="match status" value="1"/>
</dbReference>
<dbReference type="InterPro" id="IPR036034">
    <property type="entry name" value="PDZ_sf"/>
</dbReference>
<dbReference type="KEGG" id="nti:DNFV4_03160"/>
<keyword evidence="10" id="KW-1185">Reference proteome</keyword>
<evidence type="ECO:0000256" key="1">
    <source>
        <dbReference type="ARBA" id="ARBA00009179"/>
    </source>
</evidence>
<evidence type="ECO:0000256" key="6">
    <source>
        <dbReference type="SAM" id="MobiDB-lite"/>
    </source>
</evidence>
<dbReference type="EMBL" id="OX365700">
    <property type="protein sequence ID" value="CAI4032730.1"/>
    <property type="molecule type" value="Genomic_DNA"/>
</dbReference>
<name>A0AA86T5Z8_9BACT</name>
<evidence type="ECO:0000256" key="4">
    <source>
        <dbReference type="ARBA" id="ARBA00022825"/>
    </source>
</evidence>